<name>A0A8X6N0T7_NEPPI</name>
<reference evidence="2" key="1">
    <citation type="submission" date="2020-08" db="EMBL/GenBank/DDBJ databases">
        <title>Multicomponent nature underlies the extraordinary mechanical properties of spider dragline silk.</title>
        <authorList>
            <person name="Kono N."/>
            <person name="Nakamura H."/>
            <person name="Mori M."/>
            <person name="Yoshida Y."/>
            <person name="Ohtoshi R."/>
            <person name="Malay A.D."/>
            <person name="Moran D.A.P."/>
            <person name="Tomita M."/>
            <person name="Numata K."/>
            <person name="Arakawa K."/>
        </authorList>
    </citation>
    <scope>NUCLEOTIDE SEQUENCE</scope>
</reference>
<sequence length="79" mass="8792">MCTSNNPNDGNIISEIKQRNDALADEDDSLPSKEESETSEPSVSEVKAAANIQNNFFLTENVNGKIWNPSLLPIKKKDW</sequence>
<accession>A0A8X6N0T7</accession>
<gene>
    <name evidence="2" type="ORF">NPIL_595301</name>
</gene>
<proteinExistence type="predicted"/>
<evidence type="ECO:0000256" key="1">
    <source>
        <dbReference type="SAM" id="MobiDB-lite"/>
    </source>
</evidence>
<feature type="region of interest" description="Disordered" evidence="1">
    <location>
        <begin position="1"/>
        <end position="45"/>
    </location>
</feature>
<evidence type="ECO:0000313" key="2">
    <source>
        <dbReference type="EMBL" id="GFS87766.1"/>
    </source>
</evidence>
<dbReference type="EMBL" id="BMAW01099003">
    <property type="protein sequence ID" value="GFS87766.1"/>
    <property type="molecule type" value="Genomic_DNA"/>
</dbReference>
<protein>
    <submittedName>
        <fullName evidence="2">Uncharacterized protein</fullName>
    </submittedName>
</protein>
<comment type="caution">
    <text evidence="2">The sequence shown here is derived from an EMBL/GenBank/DDBJ whole genome shotgun (WGS) entry which is preliminary data.</text>
</comment>
<feature type="compositionally biased region" description="Polar residues" evidence="1">
    <location>
        <begin position="1"/>
        <end position="11"/>
    </location>
</feature>
<dbReference type="Proteomes" id="UP000887013">
    <property type="component" value="Unassembled WGS sequence"/>
</dbReference>
<dbReference type="AlphaFoldDB" id="A0A8X6N0T7"/>
<organism evidence="2 3">
    <name type="scientific">Nephila pilipes</name>
    <name type="common">Giant wood spider</name>
    <name type="synonym">Nephila maculata</name>
    <dbReference type="NCBI Taxonomy" id="299642"/>
    <lineage>
        <taxon>Eukaryota</taxon>
        <taxon>Metazoa</taxon>
        <taxon>Ecdysozoa</taxon>
        <taxon>Arthropoda</taxon>
        <taxon>Chelicerata</taxon>
        <taxon>Arachnida</taxon>
        <taxon>Araneae</taxon>
        <taxon>Araneomorphae</taxon>
        <taxon>Entelegynae</taxon>
        <taxon>Araneoidea</taxon>
        <taxon>Nephilidae</taxon>
        <taxon>Nephila</taxon>
    </lineage>
</organism>
<evidence type="ECO:0000313" key="3">
    <source>
        <dbReference type="Proteomes" id="UP000887013"/>
    </source>
</evidence>
<keyword evidence="3" id="KW-1185">Reference proteome</keyword>